<organism evidence="1">
    <name type="scientific">uncultured Caudovirales phage</name>
    <dbReference type="NCBI Taxonomy" id="2100421"/>
    <lineage>
        <taxon>Viruses</taxon>
        <taxon>Duplodnaviria</taxon>
        <taxon>Heunggongvirae</taxon>
        <taxon>Uroviricota</taxon>
        <taxon>Caudoviricetes</taxon>
        <taxon>Peduoviridae</taxon>
        <taxon>Maltschvirus</taxon>
        <taxon>Maltschvirus maltsch</taxon>
    </lineage>
</organism>
<reference evidence="1" key="1">
    <citation type="submission" date="2020-04" db="EMBL/GenBank/DDBJ databases">
        <authorList>
            <person name="Chiriac C."/>
            <person name="Salcher M."/>
            <person name="Ghai R."/>
            <person name="Kavagutti S V."/>
        </authorList>
    </citation>
    <scope>NUCLEOTIDE SEQUENCE</scope>
</reference>
<accession>A0A6J5N6G3</accession>
<evidence type="ECO:0000313" key="1">
    <source>
        <dbReference type="EMBL" id="CAB4152936.1"/>
    </source>
</evidence>
<dbReference type="EMBL" id="LR796584">
    <property type="protein sequence ID" value="CAB4152936.1"/>
    <property type="molecule type" value="Genomic_DNA"/>
</dbReference>
<gene>
    <name evidence="1" type="ORF">UFOVP615_37</name>
</gene>
<sequence length="106" mass="12170">MDISLNSSTEILDLSFERGDFRITQNSKRDRVIAILRAVPNDFKLDPLLEANCDEFVNGNILEFRDDILDKIKTAFDRDKISGMEIDFDDKKITLTEKTTGEQINV</sequence>
<proteinExistence type="predicted"/>
<name>A0A6J5N6G3_9CAUD</name>
<protein>
    <submittedName>
        <fullName evidence="1">Uncharacterized protein</fullName>
    </submittedName>
</protein>